<dbReference type="InterPro" id="IPR005471">
    <property type="entry name" value="Tscrpt_reg_IclR_N"/>
</dbReference>
<dbReference type="InterPro" id="IPR014757">
    <property type="entry name" value="Tscrpt_reg_IclR_C"/>
</dbReference>
<keyword evidence="2" id="KW-0238">DNA-binding</keyword>
<dbReference type="SUPFAM" id="SSF55781">
    <property type="entry name" value="GAF domain-like"/>
    <property type="match status" value="1"/>
</dbReference>
<dbReference type="EMBL" id="LXEY01000005">
    <property type="protein sequence ID" value="OAV63020.1"/>
    <property type="molecule type" value="Genomic_DNA"/>
</dbReference>
<protein>
    <submittedName>
        <fullName evidence="6">IclR family transcriptional regulator</fullName>
    </submittedName>
</protein>
<name>A0A1B7M365_9MICC</name>
<feature type="domain" description="HTH iclR-type" evidence="4">
    <location>
        <begin position="11"/>
        <end position="70"/>
    </location>
</feature>
<dbReference type="Gene3D" id="3.30.450.40">
    <property type="match status" value="1"/>
</dbReference>
<dbReference type="GO" id="GO:0045892">
    <property type="term" value="P:negative regulation of DNA-templated transcription"/>
    <property type="evidence" value="ECO:0007669"/>
    <property type="project" value="TreeGrafter"/>
</dbReference>
<dbReference type="InterPro" id="IPR050707">
    <property type="entry name" value="HTH_MetabolicPath_Reg"/>
</dbReference>
<dbReference type="Pfam" id="PF09339">
    <property type="entry name" value="HTH_IclR"/>
    <property type="match status" value="1"/>
</dbReference>
<evidence type="ECO:0000259" key="4">
    <source>
        <dbReference type="PROSITE" id="PS51077"/>
    </source>
</evidence>
<dbReference type="InterPro" id="IPR036390">
    <property type="entry name" value="WH_DNA-bd_sf"/>
</dbReference>
<dbReference type="PANTHER" id="PTHR30136">
    <property type="entry name" value="HELIX-TURN-HELIX TRANSCRIPTIONAL REGULATOR, ICLR FAMILY"/>
    <property type="match status" value="1"/>
</dbReference>
<dbReference type="Pfam" id="PF01614">
    <property type="entry name" value="IclR_C"/>
    <property type="match status" value="1"/>
</dbReference>
<dbReference type="GO" id="GO:0003700">
    <property type="term" value="F:DNA-binding transcription factor activity"/>
    <property type="evidence" value="ECO:0007669"/>
    <property type="project" value="TreeGrafter"/>
</dbReference>
<keyword evidence="1" id="KW-0805">Transcription regulation</keyword>
<sequence>MQQETNSALFVQSFARGLEVIEAFGQTPKMTLTEVSEATGLSRATVRRFVHTLVSLGYMRANDKHFALTPKIMNLGFAYLASQPLVELVDPVLANLSQQLGQSTSVSVLDGTDVVYIARQETTSIMRINITVGTRFPAYATSMGRILLAGLDAEELNAYFATADLTEVTDRTITDEATLRTELARIRQQGYAVVEEELEVGLASVAVPIVNRADTTVAAMNTSVAVTTQAPEDLTELLPPLQAAAAEVSNAL</sequence>
<dbReference type="NCBIfam" id="TIGR02431">
    <property type="entry name" value="pcaR_pcaU"/>
    <property type="match status" value="1"/>
</dbReference>
<dbReference type="InterPro" id="IPR012794">
    <property type="entry name" value="PcaR_PcaU"/>
</dbReference>
<accession>A0A1B7M365</accession>
<keyword evidence="3" id="KW-0804">Transcription</keyword>
<dbReference type="Proteomes" id="UP000078292">
    <property type="component" value="Unassembled WGS sequence"/>
</dbReference>
<dbReference type="RefSeq" id="WP_043056709.1">
    <property type="nucleotide sequence ID" value="NZ_LXEY01000005.1"/>
</dbReference>
<dbReference type="SMART" id="SM00346">
    <property type="entry name" value="HTH_ICLR"/>
    <property type="match status" value="1"/>
</dbReference>
<comment type="caution">
    <text evidence="6">The sequence shown here is derived from an EMBL/GenBank/DDBJ whole genome shotgun (WGS) entry which is preliminary data.</text>
</comment>
<feature type="domain" description="IclR-ED" evidence="5">
    <location>
        <begin position="71"/>
        <end position="252"/>
    </location>
</feature>
<dbReference type="STRING" id="1837282.A6F49_03570"/>
<dbReference type="SUPFAM" id="SSF46785">
    <property type="entry name" value="Winged helix' DNA-binding domain"/>
    <property type="match status" value="1"/>
</dbReference>
<dbReference type="OrthoDB" id="3734039at2"/>
<dbReference type="InterPro" id="IPR029016">
    <property type="entry name" value="GAF-like_dom_sf"/>
</dbReference>
<evidence type="ECO:0000259" key="5">
    <source>
        <dbReference type="PROSITE" id="PS51078"/>
    </source>
</evidence>
<dbReference type="PROSITE" id="PS51078">
    <property type="entry name" value="ICLR_ED"/>
    <property type="match status" value="1"/>
</dbReference>
<dbReference type="PANTHER" id="PTHR30136:SF34">
    <property type="entry name" value="TRANSCRIPTIONAL REGULATOR"/>
    <property type="match status" value="1"/>
</dbReference>
<dbReference type="GO" id="GO:0003677">
    <property type="term" value="F:DNA binding"/>
    <property type="evidence" value="ECO:0007669"/>
    <property type="project" value="UniProtKB-KW"/>
</dbReference>
<evidence type="ECO:0000313" key="7">
    <source>
        <dbReference type="Proteomes" id="UP000078292"/>
    </source>
</evidence>
<gene>
    <name evidence="6" type="ORF">A6F49_03570</name>
</gene>
<dbReference type="Gene3D" id="1.10.10.10">
    <property type="entry name" value="Winged helix-like DNA-binding domain superfamily/Winged helix DNA-binding domain"/>
    <property type="match status" value="1"/>
</dbReference>
<dbReference type="InterPro" id="IPR036388">
    <property type="entry name" value="WH-like_DNA-bd_sf"/>
</dbReference>
<evidence type="ECO:0000256" key="2">
    <source>
        <dbReference type="ARBA" id="ARBA00023125"/>
    </source>
</evidence>
<reference evidence="6 7" key="1">
    <citation type="submission" date="2016-04" db="EMBL/GenBank/DDBJ databases">
        <title>First whole genome shotgun sequence of the bacterium Enteractinococcus sp. strain UASWS1574.</title>
        <authorList>
            <person name="Crovadore J."/>
            <person name="Chablais R."/>
            <person name="Lefort F."/>
        </authorList>
    </citation>
    <scope>NUCLEOTIDE SEQUENCE [LARGE SCALE GENOMIC DNA]</scope>
    <source>
        <strain evidence="6 7">UASWS1574</strain>
    </source>
</reference>
<dbReference type="PROSITE" id="PS51077">
    <property type="entry name" value="HTH_ICLR"/>
    <property type="match status" value="1"/>
</dbReference>
<dbReference type="GO" id="GO:0046278">
    <property type="term" value="P:3,4-dihydroxybenzoate metabolic process"/>
    <property type="evidence" value="ECO:0007669"/>
    <property type="project" value="InterPro"/>
</dbReference>
<evidence type="ECO:0000256" key="3">
    <source>
        <dbReference type="ARBA" id="ARBA00023163"/>
    </source>
</evidence>
<dbReference type="AlphaFoldDB" id="A0A1B7M365"/>
<organism evidence="6 7">
    <name type="scientific">Enteractinococcus helveticum</name>
    <dbReference type="NCBI Taxonomy" id="1837282"/>
    <lineage>
        <taxon>Bacteria</taxon>
        <taxon>Bacillati</taxon>
        <taxon>Actinomycetota</taxon>
        <taxon>Actinomycetes</taxon>
        <taxon>Micrococcales</taxon>
        <taxon>Micrococcaceae</taxon>
    </lineage>
</organism>
<evidence type="ECO:0000256" key="1">
    <source>
        <dbReference type="ARBA" id="ARBA00023015"/>
    </source>
</evidence>
<evidence type="ECO:0000313" key="6">
    <source>
        <dbReference type="EMBL" id="OAV63020.1"/>
    </source>
</evidence>
<keyword evidence="7" id="KW-1185">Reference proteome</keyword>
<dbReference type="GO" id="GO:0045893">
    <property type="term" value="P:positive regulation of DNA-templated transcription"/>
    <property type="evidence" value="ECO:0007669"/>
    <property type="project" value="InterPro"/>
</dbReference>
<proteinExistence type="predicted"/>